<dbReference type="GO" id="GO:0005789">
    <property type="term" value="C:endoplasmic reticulum membrane"/>
    <property type="evidence" value="ECO:0007669"/>
    <property type="project" value="UniProtKB-SubCell"/>
</dbReference>
<keyword evidence="4" id="KW-0813">Transport</keyword>
<evidence type="ECO:0000256" key="14">
    <source>
        <dbReference type="SAM" id="MobiDB-lite"/>
    </source>
</evidence>
<dbReference type="OrthoDB" id="20303at2759"/>
<keyword evidence="17" id="KW-1185">Reference proteome</keyword>
<keyword evidence="6 15" id="KW-0812">Transmembrane</keyword>
<comment type="subcellular location">
    <subcellularLocation>
        <location evidence="1">Endoplasmic reticulum membrane</location>
        <topology evidence="1">Single-pass type I membrane protein</topology>
    </subcellularLocation>
</comment>
<dbReference type="PANTHER" id="PTHR15929">
    <property type="entry name" value="STORE-OPERATED CALCIUM ENTRY-ASSOCIATED REGULATORY FACTOR"/>
    <property type="match status" value="1"/>
</dbReference>
<feature type="region of interest" description="Disordered" evidence="14">
    <location>
        <begin position="55"/>
        <end position="78"/>
    </location>
</feature>
<keyword evidence="11" id="KW-0406">Ion transport</keyword>
<evidence type="ECO:0000256" key="5">
    <source>
        <dbReference type="ARBA" id="ARBA00022568"/>
    </source>
</evidence>
<dbReference type="PANTHER" id="PTHR15929:SF0">
    <property type="entry name" value="STORE-OPERATED CALCIUM ENTRY-ASSOCIATED REGULATORY FACTOR"/>
    <property type="match status" value="1"/>
</dbReference>
<feature type="region of interest" description="Disordered" evidence="14">
    <location>
        <begin position="131"/>
        <end position="159"/>
    </location>
</feature>
<comment type="similarity">
    <text evidence="2">Belongs to the SARAF family.</text>
</comment>
<keyword evidence="10 15" id="KW-1133">Transmembrane helix</keyword>
<evidence type="ECO:0000313" key="16">
    <source>
        <dbReference type="EMBL" id="KAF4124233.1"/>
    </source>
</evidence>
<evidence type="ECO:0000256" key="7">
    <source>
        <dbReference type="ARBA" id="ARBA00022729"/>
    </source>
</evidence>
<sequence>MADQGPIPLSSIRTLLLTSHAQTAHRRSPPIPQLSCVDSDPSLCRLARSSITTMTCTSLGSDGPGASDGGREDEPSAAAADIQWSCQADLPEEIRLGATHVVCEGYDSPADTDVLRGSCGVRYTVGLTDLGEDRSRPPHLLCRRSGSGSGPAGGEEQAETRSSRAAPYLFWLIFSAVLVRILYGAQAVVAVESCHL</sequence>
<organism evidence="16 17">
    <name type="scientific">Geosmithia morbida</name>
    <dbReference type="NCBI Taxonomy" id="1094350"/>
    <lineage>
        <taxon>Eukaryota</taxon>
        <taxon>Fungi</taxon>
        <taxon>Dikarya</taxon>
        <taxon>Ascomycota</taxon>
        <taxon>Pezizomycotina</taxon>
        <taxon>Sordariomycetes</taxon>
        <taxon>Hypocreomycetidae</taxon>
        <taxon>Hypocreales</taxon>
        <taxon>Bionectriaceae</taxon>
        <taxon>Geosmithia</taxon>
    </lineage>
</organism>
<name>A0A9P5D1R8_9HYPO</name>
<evidence type="ECO:0000256" key="10">
    <source>
        <dbReference type="ARBA" id="ARBA00022989"/>
    </source>
</evidence>
<keyword evidence="12 15" id="KW-0472">Membrane</keyword>
<evidence type="ECO:0000256" key="2">
    <source>
        <dbReference type="ARBA" id="ARBA00006833"/>
    </source>
</evidence>
<dbReference type="GeneID" id="55972174"/>
<accession>A0A9P5D1R8</accession>
<evidence type="ECO:0000256" key="8">
    <source>
        <dbReference type="ARBA" id="ARBA00022824"/>
    </source>
</evidence>
<evidence type="ECO:0000256" key="4">
    <source>
        <dbReference type="ARBA" id="ARBA00022448"/>
    </source>
</evidence>
<evidence type="ECO:0000256" key="11">
    <source>
        <dbReference type="ARBA" id="ARBA00023065"/>
    </source>
</evidence>
<dbReference type="GO" id="GO:0006816">
    <property type="term" value="P:calcium ion transport"/>
    <property type="evidence" value="ECO:0007669"/>
    <property type="project" value="UniProtKB-KW"/>
</dbReference>
<keyword evidence="5" id="KW-0109">Calcium transport</keyword>
<keyword evidence="9" id="KW-0106">Calcium</keyword>
<keyword evidence="7" id="KW-0732">Signal</keyword>
<evidence type="ECO:0000256" key="3">
    <source>
        <dbReference type="ARBA" id="ARBA00016584"/>
    </source>
</evidence>
<evidence type="ECO:0000256" key="15">
    <source>
        <dbReference type="SAM" id="Phobius"/>
    </source>
</evidence>
<evidence type="ECO:0000256" key="12">
    <source>
        <dbReference type="ARBA" id="ARBA00023136"/>
    </source>
</evidence>
<feature type="transmembrane region" description="Helical" evidence="15">
    <location>
        <begin position="168"/>
        <end position="191"/>
    </location>
</feature>
<evidence type="ECO:0000313" key="17">
    <source>
        <dbReference type="Proteomes" id="UP000749293"/>
    </source>
</evidence>
<dbReference type="Pfam" id="PF06682">
    <property type="entry name" value="SARAF"/>
    <property type="match status" value="1"/>
</dbReference>
<gene>
    <name evidence="16" type="ORF">GMORB2_5949</name>
</gene>
<evidence type="ECO:0000256" key="6">
    <source>
        <dbReference type="ARBA" id="ARBA00022692"/>
    </source>
</evidence>
<comment type="caution">
    <text evidence="16">The sequence shown here is derived from an EMBL/GenBank/DDBJ whole genome shotgun (WGS) entry which is preliminary data.</text>
</comment>
<dbReference type="RefSeq" id="XP_035322885.1">
    <property type="nucleotide sequence ID" value="XM_035467919.1"/>
</dbReference>
<dbReference type="AlphaFoldDB" id="A0A9P5D1R8"/>
<dbReference type="InterPro" id="IPR009567">
    <property type="entry name" value="SARAF"/>
</dbReference>
<dbReference type="EMBL" id="JAANYQ010000005">
    <property type="protein sequence ID" value="KAF4124233.1"/>
    <property type="molecule type" value="Genomic_DNA"/>
</dbReference>
<protein>
    <recommendedName>
        <fullName evidence="3">Store-operated calcium entry-associated regulatory factor</fullName>
    </recommendedName>
    <alternativeName>
        <fullName evidence="13">Transmembrane protein 66</fullName>
    </alternativeName>
</protein>
<evidence type="ECO:0000256" key="1">
    <source>
        <dbReference type="ARBA" id="ARBA00004115"/>
    </source>
</evidence>
<proteinExistence type="inferred from homology"/>
<evidence type="ECO:0000256" key="13">
    <source>
        <dbReference type="ARBA" id="ARBA00031116"/>
    </source>
</evidence>
<keyword evidence="8" id="KW-0256">Endoplasmic reticulum</keyword>
<dbReference type="Proteomes" id="UP000749293">
    <property type="component" value="Unassembled WGS sequence"/>
</dbReference>
<evidence type="ECO:0000256" key="9">
    <source>
        <dbReference type="ARBA" id="ARBA00022837"/>
    </source>
</evidence>
<reference evidence="16" key="1">
    <citation type="submission" date="2020-03" db="EMBL/GenBank/DDBJ databases">
        <title>Site-based positive gene gene selection in Geosmithia morbida across the United States reveals a broad range of putative effectors and factors for local host and environmental adapation.</title>
        <authorList>
            <person name="Onufrak A."/>
            <person name="Murdoch R.W."/>
            <person name="Gazis R."/>
            <person name="Huff M."/>
            <person name="Staton M."/>
            <person name="Klingeman W."/>
            <person name="Hadziabdic D."/>
        </authorList>
    </citation>
    <scope>NUCLEOTIDE SEQUENCE</scope>
    <source>
        <strain evidence="16">1262</strain>
    </source>
</reference>
<dbReference type="GO" id="GO:2001256">
    <property type="term" value="P:regulation of store-operated calcium entry"/>
    <property type="evidence" value="ECO:0007669"/>
    <property type="project" value="InterPro"/>
</dbReference>